<reference evidence="28 29" key="1">
    <citation type="journal article" date="2020" name="Nature">
        <title>Six reference-quality genomes reveal evolution of bat adaptations.</title>
        <authorList>
            <person name="Jebb D."/>
            <person name="Huang Z."/>
            <person name="Pippel M."/>
            <person name="Hughes G.M."/>
            <person name="Lavrichenko K."/>
            <person name="Devanna P."/>
            <person name="Winkler S."/>
            <person name="Jermiin L.S."/>
            <person name="Skirmuntt E.C."/>
            <person name="Katzourakis A."/>
            <person name="Burkitt-Gray L."/>
            <person name="Ray D.A."/>
            <person name="Sullivan K.A.M."/>
            <person name="Roscito J.G."/>
            <person name="Kirilenko B.M."/>
            <person name="Davalos L.M."/>
            <person name="Corthals A.P."/>
            <person name="Power M.L."/>
            <person name="Jones G."/>
            <person name="Ransome R.D."/>
            <person name="Dechmann D.K.N."/>
            <person name="Locatelli A.G."/>
            <person name="Puechmaille S.J."/>
            <person name="Fedrigo O."/>
            <person name="Jarvis E.D."/>
            <person name="Hiller M."/>
            <person name="Vernes S.C."/>
            <person name="Myers E.W."/>
            <person name="Teeling E.C."/>
        </authorList>
    </citation>
    <scope>NUCLEOTIDE SEQUENCE [LARGE SCALE GENOMIC DNA]</scope>
    <source>
        <strain evidence="28">MMyoMyo1</strain>
        <tissue evidence="28">Flight muscle</tissue>
    </source>
</reference>
<keyword evidence="29" id="KW-1185">Reference proteome</keyword>
<dbReference type="GO" id="GO:0004230">
    <property type="term" value="F:glutamyl aminopeptidase activity"/>
    <property type="evidence" value="ECO:0007669"/>
    <property type="project" value="UniProtKB-EC"/>
</dbReference>
<keyword evidence="14 24" id="KW-0862">Zinc</keyword>
<evidence type="ECO:0000256" key="23">
    <source>
        <dbReference type="PIRSR" id="PIRSR634016-1"/>
    </source>
</evidence>
<dbReference type="GO" id="GO:0042277">
    <property type="term" value="F:peptide binding"/>
    <property type="evidence" value="ECO:0007669"/>
    <property type="project" value="TreeGrafter"/>
</dbReference>
<evidence type="ECO:0000256" key="7">
    <source>
        <dbReference type="ARBA" id="ARBA00019328"/>
    </source>
</evidence>
<dbReference type="InterPro" id="IPR050344">
    <property type="entry name" value="Peptidase_M1_aminopeptidases"/>
</dbReference>
<evidence type="ECO:0000256" key="12">
    <source>
        <dbReference type="ARBA" id="ARBA00022723"/>
    </source>
</evidence>
<comment type="catalytic activity">
    <reaction evidence="1">
        <text>Release of N-terminal glutamate (and to a lesser extent aspartate) from a peptide.</text>
        <dbReference type="EC" id="3.4.11.7"/>
    </reaction>
</comment>
<dbReference type="InterPro" id="IPR014782">
    <property type="entry name" value="Peptidase_M1_dom"/>
</dbReference>
<dbReference type="CDD" id="cd09601">
    <property type="entry name" value="M1_APN-Q_like"/>
    <property type="match status" value="1"/>
</dbReference>
<evidence type="ECO:0000256" key="24">
    <source>
        <dbReference type="PIRSR" id="PIRSR634016-3"/>
    </source>
</evidence>
<dbReference type="EMBL" id="JABWUV010000001">
    <property type="protein sequence ID" value="KAF6386616.1"/>
    <property type="molecule type" value="Genomic_DNA"/>
</dbReference>
<keyword evidence="17" id="KW-1133">Transmembrane helix</keyword>
<proteinExistence type="inferred from homology"/>
<evidence type="ECO:0000256" key="6">
    <source>
        <dbReference type="ARBA" id="ARBA00012567"/>
    </source>
</evidence>
<organism evidence="28 29">
    <name type="scientific">Myotis myotis</name>
    <name type="common">Greater mouse-eared bat</name>
    <name type="synonym">Vespertilio myotis</name>
    <dbReference type="NCBI Taxonomy" id="51298"/>
    <lineage>
        <taxon>Eukaryota</taxon>
        <taxon>Metazoa</taxon>
        <taxon>Chordata</taxon>
        <taxon>Craniata</taxon>
        <taxon>Vertebrata</taxon>
        <taxon>Euteleostomi</taxon>
        <taxon>Mammalia</taxon>
        <taxon>Eutheria</taxon>
        <taxon>Laurasiatheria</taxon>
        <taxon>Chiroptera</taxon>
        <taxon>Yangochiroptera</taxon>
        <taxon>Vespertilionidae</taxon>
        <taxon>Myotis</taxon>
    </lineage>
</organism>
<evidence type="ECO:0000256" key="17">
    <source>
        <dbReference type="ARBA" id="ARBA00022989"/>
    </source>
</evidence>
<dbReference type="GO" id="GO:0005886">
    <property type="term" value="C:plasma membrane"/>
    <property type="evidence" value="ECO:0007669"/>
    <property type="project" value="UniProtKB-SubCell"/>
</dbReference>
<evidence type="ECO:0000256" key="8">
    <source>
        <dbReference type="ARBA" id="ARBA00022438"/>
    </source>
</evidence>
<dbReference type="Gene3D" id="2.60.40.1910">
    <property type="match status" value="1"/>
</dbReference>
<comment type="similarity">
    <text evidence="4">Belongs to the peptidase M1 family.</text>
</comment>
<evidence type="ECO:0000256" key="10">
    <source>
        <dbReference type="ARBA" id="ARBA00022670"/>
    </source>
</evidence>
<feature type="binding site" evidence="24">
    <location>
        <position position="87"/>
    </location>
    <ligand>
        <name>Zn(2+)</name>
        <dbReference type="ChEBI" id="CHEBI:29105"/>
        <note>catalytic</note>
    </ligand>
</feature>
<dbReference type="InterPro" id="IPR034016">
    <property type="entry name" value="M1_APN-typ"/>
</dbReference>
<keyword evidence="8 28" id="KW-0031">Aminopeptidase</keyword>
<keyword evidence="11" id="KW-0812">Transmembrane</keyword>
<evidence type="ECO:0000259" key="26">
    <source>
        <dbReference type="Pfam" id="PF01433"/>
    </source>
</evidence>
<sequence>METNNFPEVCPHEHLPGVLCCASISPHKENIKEGNTYKIAIPDFGTGAMENWGLITYRETNLLYDPLESASSNKQRVATVVAHELVHQWFGNTVTMDWWEDLWLNEGFASFFEFLGVNHAEGDWQMRDQMLLEDVLPVQEDDSLMSSHPIVVTVSNPAEITSAFDGISYSKGASILRMIEDWITPANFQKGCQASNLPVKEVMDTWTKQMGYPVLDVTDMKNIKQKRFLLDPKANPSLPHSELGYTWNIPVKWSEDSGSSITFYNRSETGGISLKPPNSGNGFLKINPDHIGFYRVNYEVSTWDLIITSLSSNHTGFSSADRASFIDDAFALARAQLLDYKVALNLTKYLKMEKDFLPWQRVISAVTYIISMFEDDKDLYPVIEEYFRGQVKPVADALAWDDTGDHLTKLLRASVLGLACKVGDKEALGNASQLFQQWLTGTVRIPVNLRLLVYRYGMQNSGNEASWNYTLDQYQKTPLAQEKEKLLYALASIKNVTLLSRYLDLLKDSNLIKSQDVFTVIRYISYNSYGKSMAWNWIQLNWEYLVNRFTLNDRTLGRIVTIAEPFNTELQLWQMESFFKKYPEAGAGEKPRQQALETVKNNIEWLKQNRKSISEWFLALPRSG</sequence>
<evidence type="ECO:0000256" key="2">
    <source>
        <dbReference type="ARBA" id="ARBA00002507"/>
    </source>
</evidence>
<evidence type="ECO:0000256" key="19">
    <source>
        <dbReference type="ARBA" id="ARBA00023136"/>
    </source>
</evidence>
<gene>
    <name evidence="28" type="ORF">mMyoMyo1_004499</name>
</gene>
<dbReference type="PANTHER" id="PTHR11533">
    <property type="entry name" value="PROTEASE M1 ZINC METALLOPROTEASE"/>
    <property type="match status" value="1"/>
</dbReference>
<comment type="subunit">
    <text evidence="5">Homodimer; disulfide-linked.</text>
</comment>
<dbReference type="FunFam" id="1.25.50.20:FF:000001">
    <property type="entry name" value="Aminopeptidase"/>
    <property type="match status" value="1"/>
</dbReference>
<dbReference type="Gene3D" id="1.25.50.20">
    <property type="match status" value="1"/>
</dbReference>
<comment type="cofactor">
    <cofactor evidence="24">
        <name>Zn(2+)</name>
        <dbReference type="ChEBI" id="CHEBI:29105"/>
    </cofactor>
    <text evidence="24">Binds 1 zinc ion per subunit.</text>
</comment>
<keyword evidence="15" id="KW-0106">Calcium</keyword>
<protein>
    <recommendedName>
        <fullName evidence="7">Glutamyl aminopeptidase</fullName>
        <ecNumber evidence="6">3.4.11.7</ecNumber>
    </recommendedName>
    <alternativeName>
        <fullName evidence="22">Aminopeptidase A</fullName>
    </alternativeName>
</protein>
<comment type="caution">
    <text evidence="28">The sequence shown here is derived from an EMBL/GenBank/DDBJ whole genome shotgun (WGS) entry which is preliminary data.</text>
</comment>
<feature type="site" description="Transition state stabilizer" evidence="25">
    <location>
        <position position="169"/>
    </location>
</feature>
<accession>A0A7J8AK84</accession>
<feature type="domain" description="ERAP1-like C-terminal" evidence="27">
    <location>
        <begin position="283"/>
        <end position="601"/>
    </location>
</feature>
<evidence type="ECO:0000256" key="1">
    <source>
        <dbReference type="ARBA" id="ARBA00001703"/>
    </source>
</evidence>
<evidence type="ECO:0000256" key="18">
    <source>
        <dbReference type="ARBA" id="ARBA00023049"/>
    </source>
</evidence>
<comment type="subcellular location">
    <subcellularLocation>
        <location evidence="3">Cell membrane</location>
        <topology evidence="3">Single-pass type II membrane protein</topology>
    </subcellularLocation>
</comment>
<feature type="domain" description="Peptidase M1 membrane alanine aminopeptidase" evidence="26">
    <location>
        <begin position="36"/>
        <end position="193"/>
    </location>
</feature>
<dbReference type="GO" id="GO:0070006">
    <property type="term" value="F:metalloaminopeptidase activity"/>
    <property type="evidence" value="ECO:0007669"/>
    <property type="project" value="TreeGrafter"/>
</dbReference>
<evidence type="ECO:0000313" key="28">
    <source>
        <dbReference type="EMBL" id="KAF6386616.1"/>
    </source>
</evidence>
<evidence type="ECO:0000256" key="22">
    <source>
        <dbReference type="ARBA" id="ARBA00029704"/>
    </source>
</evidence>
<dbReference type="GO" id="GO:0005737">
    <property type="term" value="C:cytoplasm"/>
    <property type="evidence" value="ECO:0007669"/>
    <property type="project" value="TreeGrafter"/>
</dbReference>
<keyword evidence="9" id="KW-1003">Cell membrane</keyword>
<evidence type="ECO:0000256" key="13">
    <source>
        <dbReference type="ARBA" id="ARBA00022801"/>
    </source>
</evidence>
<dbReference type="Pfam" id="PF01433">
    <property type="entry name" value="Peptidase_M1"/>
    <property type="match status" value="1"/>
</dbReference>
<keyword evidence="19" id="KW-0472">Membrane</keyword>
<evidence type="ECO:0000259" key="27">
    <source>
        <dbReference type="Pfam" id="PF11838"/>
    </source>
</evidence>
<dbReference type="GO" id="GO:0008270">
    <property type="term" value="F:zinc ion binding"/>
    <property type="evidence" value="ECO:0007669"/>
    <property type="project" value="InterPro"/>
</dbReference>
<evidence type="ECO:0000256" key="9">
    <source>
        <dbReference type="ARBA" id="ARBA00022475"/>
    </source>
</evidence>
<dbReference type="FunFam" id="1.10.390.10:FF:000006">
    <property type="entry name" value="Puromycin-sensitive aminopeptidase"/>
    <property type="match status" value="1"/>
</dbReference>
<feature type="binding site" evidence="24">
    <location>
        <position position="83"/>
    </location>
    <ligand>
        <name>Zn(2+)</name>
        <dbReference type="ChEBI" id="CHEBI:29105"/>
        <note>catalytic</note>
    </ligand>
</feature>
<evidence type="ECO:0000256" key="14">
    <source>
        <dbReference type="ARBA" id="ARBA00022833"/>
    </source>
</evidence>
<evidence type="ECO:0000256" key="4">
    <source>
        <dbReference type="ARBA" id="ARBA00010136"/>
    </source>
</evidence>
<dbReference type="InterPro" id="IPR024571">
    <property type="entry name" value="ERAP1-like_C_dom"/>
</dbReference>
<evidence type="ECO:0000256" key="25">
    <source>
        <dbReference type="PIRSR" id="PIRSR634016-4"/>
    </source>
</evidence>
<dbReference type="PRINTS" id="PR00756">
    <property type="entry name" value="ALADIPTASE"/>
</dbReference>
<keyword evidence="12 24" id="KW-0479">Metal-binding</keyword>
<keyword evidence="10" id="KW-0645">Protease</keyword>
<dbReference type="Pfam" id="PF11838">
    <property type="entry name" value="ERAP1_C"/>
    <property type="match status" value="1"/>
</dbReference>
<dbReference type="AlphaFoldDB" id="A0A7J8AK84"/>
<dbReference type="Proteomes" id="UP000527355">
    <property type="component" value="Unassembled WGS sequence"/>
</dbReference>
<evidence type="ECO:0000256" key="15">
    <source>
        <dbReference type="ARBA" id="ARBA00022837"/>
    </source>
</evidence>
<evidence type="ECO:0000256" key="20">
    <source>
        <dbReference type="ARBA" id="ARBA00023157"/>
    </source>
</evidence>
<evidence type="ECO:0000256" key="21">
    <source>
        <dbReference type="ARBA" id="ARBA00023180"/>
    </source>
</evidence>
<keyword evidence="18" id="KW-0482">Metalloprotease</keyword>
<evidence type="ECO:0000256" key="3">
    <source>
        <dbReference type="ARBA" id="ARBA00004401"/>
    </source>
</evidence>
<dbReference type="Gene3D" id="1.10.390.10">
    <property type="entry name" value="Neutral Protease Domain 2"/>
    <property type="match status" value="1"/>
</dbReference>
<dbReference type="SUPFAM" id="SSF55486">
    <property type="entry name" value="Metalloproteases ('zincins'), catalytic domain"/>
    <property type="match status" value="1"/>
</dbReference>
<dbReference type="GO" id="GO:0008217">
    <property type="term" value="P:regulation of blood pressure"/>
    <property type="evidence" value="ECO:0007669"/>
    <property type="project" value="TreeGrafter"/>
</dbReference>
<dbReference type="GO" id="GO:0005615">
    <property type="term" value="C:extracellular space"/>
    <property type="evidence" value="ECO:0007669"/>
    <property type="project" value="TreeGrafter"/>
</dbReference>
<dbReference type="EC" id="3.4.11.7" evidence="6"/>
<feature type="active site" description="Proton acceptor" evidence="23">
    <location>
        <position position="84"/>
    </location>
</feature>
<dbReference type="PANTHER" id="PTHR11533:SF276">
    <property type="entry name" value="GLUTAMYL AMINOPEPTIDASE"/>
    <property type="match status" value="1"/>
</dbReference>
<dbReference type="VEuPathDB" id="HostDB:LOC118672946"/>
<keyword evidence="20" id="KW-1015">Disulfide bond</keyword>
<keyword evidence="13" id="KW-0378">Hydrolase</keyword>
<keyword evidence="16" id="KW-0735">Signal-anchor</keyword>
<keyword evidence="21" id="KW-0325">Glycoprotein</keyword>
<evidence type="ECO:0000256" key="11">
    <source>
        <dbReference type="ARBA" id="ARBA00022692"/>
    </source>
</evidence>
<name>A0A7J8AK84_MYOMY</name>
<evidence type="ECO:0000313" key="29">
    <source>
        <dbReference type="Proteomes" id="UP000527355"/>
    </source>
</evidence>
<feature type="binding site" evidence="24">
    <location>
        <position position="106"/>
    </location>
    <ligand>
        <name>Zn(2+)</name>
        <dbReference type="ChEBI" id="CHEBI:29105"/>
        <note>catalytic</note>
    </ligand>
</feature>
<evidence type="ECO:0000256" key="16">
    <source>
        <dbReference type="ARBA" id="ARBA00022968"/>
    </source>
</evidence>
<dbReference type="GO" id="GO:0043171">
    <property type="term" value="P:peptide catabolic process"/>
    <property type="evidence" value="ECO:0007669"/>
    <property type="project" value="TreeGrafter"/>
</dbReference>
<dbReference type="InterPro" id="IPR001930">
    <property type="entry name" value="Peptidase_M1"/>
</dbReference>
<dbReference type="GO" id="GO:0006508">
    <property type="term" value="P:proteolysis"/>
    <property type="evidence" value="ECO:0007669"/>
    <property type="project" value="UniProtKB-KW"/>
</dbReference>
<dbReference type="InterPro" id="IPR027268">
    <property type="entry name" value="Peptidase_M4/M1_CTD_sf"/>
</dbReference>
<comment type="function">
    <text evidence="2">Regulates central hypertension through its calcium-modulated preference to cleave N-terminal acidic residues from peptides such as angiotensin II.</text>
</comment>
<dbReference type="FunFam" id="2.60.40.1910:FF:000003">
    <property type="entry name" value="Aminopeptidase"/>
    <property type="match status" value="1"/>
</dbReference>
<evidence type="ECO:0000256" key="5">
    <source>
        <dbReference type="ARBA" id="ARBA00011748"/>
    </source>
</evidence>